<reference evidence="3 4" key="1">
    <citation type="submission" date="2015-09" db="EMBL/GenBank/DDBJ databases">
        <authorList>
            <consortium name="Pathogen Informatics"/>
        </authorList>
    </citation>
    <scope>NUCLEOTIDE SEQUENCE [LARGE SCALE GENOMIC DNA]</scope>
    <source>
        <strain evidence="3 4">2789STDY5608824</strain>
    </source>
</reference>
<dbReference type="Pfam" id="PF13230">
    <property type="entry name" value="GATase_4"/>
    <property type="match status" value="1"/>
</dbReference>
<evidence type="ECO:0000313" key="4">
    <source>
        <dbReference type="Proteomes" id="UP000095647"/>
    </source>
</evidence>
<dbReference type="SUPFAM" id="SSF56235">
    <property type="entry name" value="N-terminal nucleophile aminohydrolases (Ntn hydrolases)"/>
    <property type="match status" value="1"/>
</dbReference>
<sequence>MCVIATAEKGSMPTIDQLTRMSETNPDGAGIAWHDDTGLHRVRNADNGKTLTFITKHWNELKATPCLIHFRLATHGAVNTENTHPFRYTLGNDEHGYIAHNGIAQKHTNGRYASDSRNAILAWQTGQTDLTDGTQGKFAKIDQNGRIQWLTPPQTIEGAEDKPIQVSNTRWREPAAITWDEWENAYDDAYMEGWNDGYEAAINDMLNDGIDTTTGIRRR</sequence>
<dbReference type="InterPro" id="IPR017932">
    <property type="entry name" value="GATase_2_dom"/>
</dbReference>
<dbReference type="AlphaFoldDB" id="A0A173WRT2"/>
<evidence type="ECO:0000256" key="1">
    <source>
        <dbReference type="ARBA" id="ARBA00022962"/>
    </source>
</evidence>
<feature type="domain" description="Glutamine amidotransferase type-2" evidence="2">
    <location>
        <begin position="2"/>
        <end position="219"/>
    </location>
</feature>
<evidence type="ECO:0000259" key="2">
    <source>
        <dbReference type="PROSITE" id="PS51278"/>
    </source>
</evidence>
<gene>
    <name evidence="3" type="ORF">ERS852382_00320</name>
</gene>
<proteinExistence type="predicted"/>
<keyword evidence="1" id="KW-0315">Glutamine amidotransferase</keyword>
<accession>A0A173WRT2</accession>
<dbReference type="InterPro" id="IPR026869">
    <property type="entry name" value="EgtC-like"/>
</dbReference>
<dbReference type="Gene3D" id="3.60.20.10">
    <property type="entry name" value="Glutamine Phosphoribosylpyrophosphate, subunit 1, domain 1"/>
    <property type="match status" value="1"/>
</dbReference>
<protein>
    <submittedName>
        <fullName evidence="3">Glucosamine--fructose-6-phosphate aminotransferase</fullName>
    </submittedName>
</protein>
<dbReference type="InterPro" id="IPR029055">
    <property type="entry name" value="Ntn_hydrolases_N"/>
</dbReference>
<dbReference type="CDD" id="cd00352">
    <property type="entry name" value="Gn_AT_II"/>
    <property type="match status" value="1"/>
</dbReference>
<dbReference type="Proteomes" id="UP000095647">
    <property type="component" value="Unassembled WGS sequence"/>
</dbReference>
<evidence type="ECO:0000313" key="3">
    <source>
        <dbReference type="EMBL" id="CUN41055.1"/>
    </source>
</evidence>
<dbReference type="RefSeq" id="WP_055680073.1">
    <property type="nucleotide sequence ID" value="NZ_CYYI01000001.1"/>
</dbReference>
<dbReference type="GO" id="GO:0008483">
    <property type="term" value="F:transaminase activity"/>
    <property type="evidence" value="ECO:0007669"/>
    <property type="project" value="UniProtKB-KW"/>
</dbReference>
<keyword evidence="3" id="KW-0032">Aminotransferase</keyword>
<dbReference type="EMBL" id="CYYI01000001">
    <property type="protein sequence ID" value="CUN41055.1"/>
    <property type="molecule type" value="Genomic_DNA"/>
</dbReference>
<dbReference type="PROSITE" id="PS51278">
    <property type="entry name" value="GATASE_TYPE_2"/>
    <property type="match status" value="1"/>
</dbReference>
<name>A0A173WRT2_BIFAD</name>
<keyword evidence="3" id="KW-0808">Transferase</keyword>
<organism evidence="3 4">
    <name type="scientific">Bifidobacterium adolescentis</name>
    <dbReference type="NCBI Taxonomy" id="1680"/>
    <lineage>
        <taxon>Bacteria</taxon>
        <taxon>Bacillati</taxon>
        <taxon>Actinomycetota</taxon>
        <taxon>Actinomycetes</taxon>
        <taxon>Bifidobacteriales</taxon>
        <taxon>Bifidobacteriaceae</taxon>
        <taxon>Bifidobacterium</taxon>
    </lineage>
</organism>